<dbReference type="InterPro" id="IPR057458">
    <property type="entry name" value="GRDP_C2"/>
</dbReference>
<dbReference type="PANTHER" id="PTHR34365">
    <property type="entry name" value="ENOLASE (DUF1399)"/>
    <property type="match status" value="1"/>
</dbReference>
<dbReference type="InterPro" id="IPR009836">
    <property type="entry name" value="GRDP-like"/>
</dbReference>
<dbReference type="Proteomes" id="UP000027120">
    <property type="component" value="Unassembled WGS sequence"/>
</dbReference>
<proteinExistence type="predicted"/>
<feature type="domain" description="GRPD C-terminal" evidence="2">
    <location>
        <begin position="320"/>
        <end position="402"/>
    </location>
</feature>
<organism evidence="3 4">
    <name type="scientific">Citrus sinensis</name>
    <name type="common">Sweet orange</name>
    <name type="synonym">Citrus aurantium var. sinensis</name>
    <dbReference type="NCBI Taxonomy" id="2711"/>
    <lineage>
        <taxon>Eukaryota</taxon>
        <taxon>Viridiplantae</taxon>
        <taxon>Streptophyta</taxon>
        <taxon>Embryophyta</taxon>
        <taxon>Tracheophyta</taxon>
        <taxon>Spermatophyta</taxon>
        <taxon>Magnoliopsida</taxon>
        <taxon>eudicotyledons</taxon>
        <taxon>Gunneridae</taxon>
        <taxon>Pentapetalae</taxon>
        <taxon>rosids</taxon>
        <taxon>malvids</taxon>
        <taxon>Sapindales</taxon>
        <taxon>Rutaceae</taxon>
        <taxon>Aurantioideae</taxon>
        <taxon>Citrus</taxon>
    </lineage>
</organism>
<name>A0A067GTU7_CITSI</name>
<dbReference type="InterPro" id="IPR057518">
    <property type="entry name" value="GRDP_C"/>
</dbReference>
<evidence type="ECO:0000259" key="1">
    <source>
        <dbReference type="Pfam" id="PF25334"/>
    </source>
</evidence>
<dbReference type="Pfam" id="PF25334">
    <property type="entry name" value="C2_GRDP"/>
    <property type="match status" value="1"/>
</dbReference>
<protein>
    <submittedName>
        <fullName evidence="3">Uncharacterized protein</fullName>
    </submittedName>
</protein>
<dbReference type="Pfam" id="PF25335">
    <property type="entry name" value="GRDP_C"/>
    <property type="match status" value="1"/>
</dbReference>
<accession>A0A067GTU7</accession>
<evidence type="ECO:0000313" key="3">
    <source>
        <dbReference type="EMBL" id="KDO78716.1"/>
    </source>
</evidence>
<sequence>VSRSHFNNDVFLEEAVARYKGFLHLIKKNRERSIKRFCVPTYDIDLIWHTHQLHPDSYCKDMSKTLGKVLEHDDMDQDRTKGKKLDTGFSGTTKQWEETFGSRYPKAGAMYRGTAPSPLTTIPFSSDIVSKEVVSSKECQKIINIPDLKIVEVFVEIVAVKNLPEDHKDKGDLFVFFSKSQPDIFFNAKQKLTILSKSGMKQVASFQCEATGELLFELVSHSTSKIPMTGASKTMGTASLSLQNFISPISKLAVEQWFDLVPRSGNVSSKPISLRIAVSFTIPTLAPHLLRMVRSRPLSKSSCFFPLPGRIQPAKSWTRVIDETQSEVISLQMRDPKKEKGGDNCTLRKQVIGVTESGETITLAEMVETGWSVMDCCWSLKKKSSKEGHLFELLGNRMVCIYHVLASLQSPLSYLSGPCWNFRYILI</sequence>
<dbReference type="AlphaFoldDB" id="A0A067GTU7"/>
<gene>
    <name evidence="3" type="ORF">CISIN_1g0029071mg</name>
</gene>
<dbReference type="EMBL" id="KK784878">
    <property type="protein sequence ID" value="KDO78716.1"/>
    <property type="molecule type" value="Genomic_DNA"/>
</dbReference>
<reference evidence="3 4" key="1">
    <citation type="submission" date="2014-04" db="EMBL/GenBank/DDBJ databases">
        <authorList>
            <consortium name="International Citrus Genome Consortium"/>
            <person name="Gmitter F."/>
            <person name="Chen C."/>
            <person name="Farmerie W."/>
            <person name="Harkins T."/>
            <person name="Desany B."/>
            <person name="Mohiuddin M."/>
            <person name="Kodira C."/>
            <person name="Borodovsky M."/>
            <person name="Lomsadze A."/>
            <person name="Burns P."/>
            <person name="Jenkins J."/>
            <person name="Prochnik S."/>
            <person name="Shu S."/>
            <person name="Chapman J."/>
            <person name="Pitluck S."/>
            <person name="Schmutz J."/>
            <person name="Rokhsar D."/>
        </authorList>
    </citation>
    <scope>NUCLEOTIDE SEQUENCE</scope>
</reference>
<evidence type="ECO:0000259" key="2">
    <source>
        <dbReference type="Pfam" id="PF25335"/>
    </source>
</evidence>
<dbReference type="PANTHER" id="PTHR34365:SF7">
    <property type="entry name" value="GLYCINE-RICH DOMAIN-CONTAINING PROTEIN 1"/>
    <property type="match status" value="1"/>
</dbReference>
<dbReference type="Pfam" id="PF07173">
    <property type="entry name" value="GRDP-like"/>
    <property type="match status" value="1"/>
</dbReference>
<feature type="domain" description="GRDP C2" evidence="1">
    <location>
        <begin position="149"/>
        <end position="282"/>
    </location>
</feature>
<evidence type="ECO:0000313" key="4">
    <source>
        <dbReference type="Proteomes" id="UP000027120"/>
    </source>
</evidence>
<feature type="non-terminal residue" evidence="3">
    <location>
        <position position="1"/>
    </location>
</feature>
<keyword evidence="4" id="KW-1185">Reference proteome</keyword>